<evidence type="ECO:0000313" key="3">
    <source>
        <dbReference type="Proteomes" id="UP000483035"/>
    </source>
</evidence>
<sequence>MRFGQDLQFEEIAVDLPYDFEMLRRDAAREGKQFVERLHAEWESGRQRFTGVHEALVAARVNGDLAGIGGLTVDPGMTSAMRMRRFYIRPSHRRHGIGRQLTMTLLSRSIANGTIVTVNTDDAGAALFWETLGFQFDPKAGRTHRLRWQGQEAVGSTD</sequence>
<dbReference type="Pfam" id="PF13673">
    <property type="entry name" value="Acetyltransf_10"/>
    <property type="match status" value="1"/>
</dbReference>
<gene>
    <name evidence="2" type="ORF">GR212_06285</name>
</gene>
<dbReference type="InterPro" id="IPR000182">
    <property type="entry name" value="GNAT_dom"/>
</dbReference>
<organism evidence="2 3">
    <name type="scientific">Rhizobium lusitanum</name>
    <dbReference type="NCBI Taxonomy" id="293958"/>
    <lineage>
        <taxon>Bacteria</taxon>
        <taxon>Pseudomonadati</taxon>
        <taxon>Pseudomonadota</taxon>
        <taxon>Alphaproteobacteria</taxon>
        <taxon>Hyphomicrobiales</taxon>
        <taxon>Rhizobiaceae</taxon>
        <taxon>Rhizobium/Agrobacterium group</taxon>
        <taxon>Rhizobium</taxon>
    </lineage>
</organism>
<evidence type="ECO:0000313" key="2">
    <source>
        <dbReference type="EMBL" id="NEI69178.1"/>
    </source>
</evidence>
<dbReference type="AlphaFoldDB" id="A0A6L9U3U8"/>
<evidence type="ECO:0000259" key="1">
    <source>
        <dbReference type="PROSITE" id="PS51186"/>
    </source>
</evidence>
<dbReference type="GO" id="GO:0016747">
    <property type="term" value="F:acyltransferase activity, transferring groups other than amino-acyl groups"/>
    <property type="evidence" value="ECO:0007669"/>
    <property type="project" value="InterPro"/>
</dbReference>
<feature type="domain" description="N-acetyltransferase" evidence="1">
    <location>
        <begin position="7"/>
        <end position="158"/>
    </location>
</feature>
<name>A0A6L9U3U8_9HYPH</name>
<dbReference type="RefSeq" id="WP_163985598.1">
    <property type="nucleotide sequence ID" value="NZ_WUEY01000002.1"/>
</dbReference>
<keyword evidence="2" id="KW-0808">Transferase</keyword>
<dbReference type="SUPFAM" id="SSF55729">
    <property type="entry name" value="Acyl-CoA N-acyltransferases (Nat)"/>
    <property type="match status" value="1"/>
</dbReference>
<dbReference type="Proteomes" id="UP000483035">
    <property type="component" value="Unassembled WGS sequence"/>
</dbReference>
<dbReference type="PROSITE" id="PS51186">
    <property type="entry name" value="GNAT"/>
    <property type="match status" value="1"/>
</dbReference>
<dbReference type="EMBL" id="WUEY01000002">
    <property type="protein sequence ID" value="NEI69178.1"/>
    <property type="molecule type" value="Genomic_DNA"/>
</dbReference>
<proteinExistence type="predicted"/>
<dbReference type="Gene3D" id="3.40.630.30">
    <property type="match status" value="1"/>
</dbReference>
<comment type="caution">
    <text evidence="2">The sequence shown here is derived from an EMBL/GenBank/DDBJ whole genome shotgun (WGS) entry which is preliminary data.</text>
</comment>
<protein>
    <submittedName>
        <fullName evidence="2">GNAT family N-acetyltransferase</fullName>
    </submittedName>
</protein>
<dbReference type="InterPro" id="IPR016181">
    <property type="entry name" value="Acyl_CoA_acyltransferase"/>
</dbReference>
<dbReference type="CDD" id="cd04301">
    <property type="entry name" value="NAT_SF"/>
    <property type="match status" value="1"/>
</dbReference>
<reference evidence="2 3" key="1">
    <citation type="submission" date="2019-12" db="EMBL/GenBank/DDBJ databases">
        <title>Rhizobium genotypes associated with high levels of biological nitrogen fixation by grain legumes in a temperate-maritime cropping system.</title>
        <authorList>
            <person name="Maluk M."/>
            <person name="Francesc Ferrando Molina F."/>
            <person name="Lopez Del Egido L."/>
            <person name="Lafos M."/>
            <person name="Langarica-Fuentes A."/>
            <person name="Gebre Yohannes G."/>
            <person name="Young M.W."/>
            <person name="Martin P."/>
            <person name="Gantlett R."/>
            <person name="Kenicer G."/>
            <person name="Hawes C."/>
            <person name="Begg G.S."/>
            <person name="Quilliam R.S."/>
            <person name="Squire G.R."/>
            <person name="Poole P.S."/>
            <person name="Young P.W."/>
            <person name="Iannetta P.M."/>
            <person name="James E.K."/>
        </authorList>
    </citation>
    <scope>NUCLEOTIDE SEQUENCE [LARGE SCALE GENOMIC DNA]</scope>
    <source>
        <strain evidence="2 3">JHI1118</strain>
    </source>
</reference>
<accession>A0A6L9U3U8</accession>